<keyword evidence="12" id="KW-1185">Reference proteome</keyword>
<dbReference type="InterPro" id="IPR050524">
    <property type="entry name" value="APC_YAT"/>
</dbReference>
<evidence type="ECO:0000256" key="5">
    <source>
        <dbReference type="ARBA" id="ARBA00022692"/>
    </source>
</evidence>
<feature type="transmembrane region" description="Helical" evidence="9">
    <location>
        <begin position="413"/>
        <end position="431"/>
    </location>
</feature>
<evidence type="ECO:0000256" key="3">
    <source>
        <dbReference type="ARBA" id="ARBA00022448"/>
    </source>
</evidence>
<keyword evidence="3" id="KW-0813">Transport</keyword>
<dbReference type="FunFam" id="1.20.1740.10:FF:000017">
    <property type="entry name" value="Amino acid permease"/>
    <property type="match status" value="1"/>
</dbReference>
<sequence length="592" mass="65199">MSLSPEPQEKLDYKIGETLPGVDDIESGPQQGEIEEYSCASNKSWFEDFVDGFRERRIPEIDPNLSPNERAILASSRAPLNRTLKNRHLQMIAIGGSIGTGLFVGSGKALRIGGPAAVIIAWTLTGSMVYSVVQALGELCVALPVSGSYLSYVSRFIEPSFGFALAYNYLLGNLITAPLEIISASITVDFWGVDPKYTEGFVALFFVVIYGINFFGVKGYGEAEFIFSLIKVLAVIGFIFLGIILTCGGGPNSAGYIGARYWYNPGGFANGFKGFASIFVTSAFSFAGTEYFALAAAESKNPRKDLPRAAKQVFWRITLFYLISLTLIGCLVPYTNDRLFAADSVDITASPFVIAITEAGIGGLPSVLNVVILFAVLSVGNSCVFAASRAVLALSYYGFLPSKFAYIDQRGRPLIALVICLIFGLLCFLAGSSKKGVVFDWMLALSGLSSFFTWGSVCVCHLRFRMALRAQNRTTDELPFTAQTGIWGSIYGCILIVVVLCFQFWVALFPVGEKPNAGAFFEEYLSFPVLLVFYAGHKLYTRNWTLLIPAKDLDIDTGRRDVDIELLKQEIIEERDYIKSRSVWYRVYRFWC</sequence>
<dbReference type="InterPro" id="IPR004840">
    <property type="entry name" value="Amino_acid_permease_CS"/>
</dbReference>
<evidence type="ECO:0000256" key="8">
    <source>
        <dbReference type="ARBA" id="ARBA00023136"/>
    </source>
</evidence>
<evidence type="ECO:0000256" key="4">
    <source>
        <dbReference type="ARBA" id="ARBA00022475"/>
    </source>
</evidence>
<dbReference type="Proteomes" id="UP000190274">
    <property type="component" value="Chromosome F"/>
</dbReference>
<keyword evidence="4" id="KW-1003">Cell membrane</keyword>
<evidence type="ECO:0000256" key="6">
    <source>
        <dbReference type="ARBA" id="ARBA00022970"/>
    </source>
</evidence>
<gene>
    <name evidence="11" type="ORF">LADA_0F15676G</name>
</gene>
<dbReference type="InterPro" id="IPR004841">
    <property type="entry name" value="AA-permease/SLC12A_dom"/>
</dbReference>
<dbReference type="EMBL" id="LT598458">
    <property type="protein sequence ID" value="SCU92296.1"/>
    <property type="molecule type" value="Genomic_DNA"/>
</dbReference>
<proteinExistence type="inferred from homology"/>
<keyword evidence="8 9" id="KW-0472">Membrane</keyword>
<dbReference type="PIRSF" id="PIRSF006060">
    <property type="entry name" value="AA_transporter"/>
    <property type="match status" value="1"/>
</dbReference>
<evidence type="ECO:0000256" key="2">
    <source>
        <dbReference type="ARBA" id="ARBA00006983"/>
    </source>
</evidence>
<dbReference type="PANTHER" id="PTHR43341:SF1">
    <property type="entry name" value="GENERAL AMINO-ACID PERMEASE GAP1"/>
    <property type="match status" value="1"/>
</dbReference>
<evidence type="ECO:0000256" key="1">
    <source>
        <dbReference type="ARBA" id="ARBA00004651"/>
    </source>
</evidence>
<dbReference type="Pfam" id="PF00324">
    <property type="entry name" value="AA_permease"/>
    <property type="match status" value="1"/>
</dbReference>
<dbReference type="GO" id="GO:0005886">
    <property type="term" value="C:plasma membrane"/>
    <property type="evidence" value="ECO:0007669"/>
    <property type="project" value="UniProtKB-SubCell"/>
</dbReference>
<feature type="transmembrane region" description="Helical" evidence="9">
    <location>
        <begin position="485"/>
        <end position="505"/>
    </location>
</feature>
<feature type="transmembrane region" description="Helical" evidence="9">
    <location>
        <begin position="443"/>
        <end position="464"/>
    </location>
</feature>
<organism evidence="11 12">
    <name type="scientific">Lachancea dasiensis</name>
    <dbReference type="NCBI Taxonomy" id="1072105"/>
    <lineage>
        <taxon>Eukaryota</taxon>
        <taxon>Fungi</taxon>
        <taxon>Dikarya</taxon>
        <taxon>Ascomycota</taxon>
        <taxon>Saccharomycotina</taxon>
        <taxon>Saccharomycetes</taxon>
        <taxon>Saccharomycetales</taxon>
        <taxon>Saccharomycetaceae</taxon>
        <taxon>Lachancea</taxon>
    </lineage>
</organism>
<feature type="transmembrane region" description="Helical" evidence="9">
    <location>
        <begin position="119"/>
        <end position="145"/>
    </location>
</feature>
<feature type="transmembrane region" description="Helical" evidence="9">
    <location>
        <begin position="370"/>
        <end position="392"/>
    </location>
</feature>
<keyword evidence="6" id="KW-0029">Amino-acid transport</keyword>
<dbReference type="OrthoDB" id="3900342at2759"/>
<evidence type="ECO:0000313" key="12">
    <source>
        <dbReference type="Proteomes" id="UP000190274"/>
    </source>
</evidence>
<keyword evidence="7 9" id="KW-1133">Transmembrane helix</keyword>
<dbReference type="Gene3D" id="1.20.1740.10">
    <property type="entry name" value="Amino acid/polyamine transporter I"/>
    <property type="match status" value="1"/>
</dbReference>
<comment type="subcellular location">
    <subcellularLocation>
        <location evidence="1">Cell membrane</location>
        <topology evidence="1">Multi-pass membrane protein</topology>
    </subcellularLocation>
</comment>
<feature type="domain" description="Amino acid permease/ SLC12A" evidence="10">
    <location>
        <begin position="88"/>
        <end position="546"/>
    </location>
</feature>
<evidence type="ECO:0000256" key="9">
    <source>
        <dbReference type="SAM" id="Phobius"/>
    </source>
</evidence>
<keyword evidence="5 9" id="KW-0812">Transmembrane</keyword>
<dbReference type="GO" id="GO:0015171">
    <property type="term" value="F:amino acid transmembrane transporter activity"/>
    <property type="evidence" value="ECO:0007669"/>
    <property type="project" value="TreeGrafter"/>
</dbReference>
<dbReference type="InterPro" id="IPR004762">
    <property type="entry name" value="Amino_acid_permease_fungi"/>
</dbReference>
<evidence type="ECO:0000259" key="10">
    <source>
        <dbReference type="Pfam" id="PF00324"/>
    </source>
</evidence>
<dbReference type="PANTHER" id="PTHR43341">
    <property type="entry name" value="AMINO ACID PERMEASE"/>
    <property type="match status" value="1"/>
</dbReference>
<feature type="transmembrane region" description="Helical" evidence="9">
    <location>
        <begin position="89"/>
        <end position="107"/>
    </location>
</feature>
<name>A0A1G4JP46_9SACH</name>
<feature type="transmembrane region" description="Helical" evidence="9">
    <location>
        <begin position="229"/>
        <end position="251"/>
    </location>
</feature>
<feature type="transmembrane region" description="Helical" evidence="9">
    <location>
        <begin position="313"/>
        <end position="334"/>
    </location>
</feature>
<feature type="transmembrane region" description="Helical" evidence="9">
    <location>
        <begin position="517"/>
        <end position="536"/>
    </location>
</feature>
<accession>A0A1G4JP46</accession>
<dbReference type="AlphaFoldDB" id="A0A1G4JP46"/>
<feature type="transmembrane region" description="Helical" evidence="9">
    <location>
        <begin position="200"/>
        <end position="217"/>
    </location>
</feature>
<evidence type="ECO:0000256" key="7">
    <source>
        <dbReference type="ARBA" id="ARBA00022989"/>
    </source>
</evidence>
<feature type="transmembrane region" description="Helical" evidence="9">
    <location>
        <begin position="271"/>
        <end position="293"/>
    </location>
</feature>
<evidence type="ECO:0000313" key="11">
    <source>
        <dbReference type="EMBL" id="SCU92296.1"/>
    </source>
</evidence>
<dbReference type="NCBIfam" id="TIGR00913">
    <property type="entry name" value="2A0310"/>
    <property type="match status" value="1"/>
</dbReference>
<dbReference type="PROSITE" id="PS00218">
    <property type="entry name" value="AMINO_ACID_PERMEASE_1"/>
    <property type="match status" value="1"/>
</dbReference>
<comment type="similarity">
    <text evidence="2">Belongs to the amino acid-polyamine-organocation (APC) superfamily. YAT (TC 2.A.3.10) family.</text>
</comment>
<reference evidence="11 12" key="1">
    <citation type="submission" date="2016-03" db="EMBL/GenBank/DDBJ databases">
        <authorList>
            <person name="Devillers H."/>
        </authorList>
    </citation>
    <scope>NUCLEOTIDE SEQUENCE [LARGE SCALE GENOMIC DNA]</scope>
    <source>
        <strain evidence="11">CBS 10888</strain>
    </source>
</reference>
<feature type="transmembrane region" description="Helical" evidence="9">
    <location>
        <begin position="166"/>
        <end position="188"/>
    </location>
</feature>
<protein>
    <submittedName>
        <fullName evidence="11">LADA_0F15676g1_1</fullName>
    </submittedName>
</protein>